<dbReference type="FunCoup" id="A0A423PSK1">
    <property type="interactions" value="108"/>
</dbReference>
<comment type="caution">
    <text evidence="1">The sequence shown here is derived from an EMBL/GenBank/DDBJ whole genome shotgun (WGS) entry which is preliminary data.</text>
</comment>
<dbReference type="AlphaFoldDB" id="A0A423PSK1"/>
<gene>
    <name evidence="1" type="ORF">SAJA_07520</name>
</gene>
<reference evidence="1 2" key="1">
    <citation type="submission" date="2013-10" db="EMBL/GenBank/DDBJ databases">
        <title>Salinisphaera japonica YTM-1 Genome Sequencing.</title>
        <authorList>
            <person name="Lai Q."/>
            <person name="Li C."/>
            <person name="Shao Z."/>
        </authorList>
    </citation>
    <scope>NUCLEOTIDE SEQUENCE [LARGE SCALE GENOMIC DNA]</scope>
    <source>
        <strain evidence="1 2">YTM-1</strain>
    </source>
</reference>
<proteinExistence type="predicted"/>
<dbReference type="Pfam" id="PF06082">
    <property type="entry name" value="YjbH"/>
    <property type="match status" value="1"/>
</dbReference>
<evidence type="ECO:0000313" key="2">
    <source>
        <dbReference type="Proteomes" id="UP000285310"/>
    </source>
</evidence>
<organism evidence="1 2">
    <name type="scientific">Salinisphaera japonica YTM-1</name>
    <dbReference type="NCBI Taxonomy" id="1209778"/>
    <lineage>
        <taxon>Bacteria</taxon>
        <taxon>Pseudomonadati</taxon>
        <taxon>Pseudomonadota</taxon>
        <taxon>Gammaproteobacteria</taxon>
        <taxon>Salinisphaerales</taxon>
        <taxon>Salinisphaeraceae</taxon>
        <taxon>Salinisphaera</taxon>
    </lineage>
</organism>
<name>A0A423PSK1_9GAMM</name>
<dbReference type="RefSeq" id="WP_245963254.1">
    <property type="nucleotide sequence ID" value="NZ_AYKG01000020.1"/>
</dbReference>
<dbReference type="InParanoid" id="A0A423PSK1"/>
<sequence length="697" mass="78272">MVSLPAPAKDFTGDYAPFQANYGGTGLLETPTARMAPVGEFAFTYSNADPYSNFAFSFQPFSWLQGGFRYTSISGRDFGAGSDRDYLDKGVDLKLRLLSESRWAPQIALGFRDFGGTGLFGSEYLVANKRWYDLDFSFGMAWGYLGARGDVKNPFSYIDDGFDDRDRDRSAGGGDFNFKSLFTGRSAFFGGVEYHTPFEPLTLQVEYEGNDYESEPLGLSIEQDLPVNFGARLRVNDNLTLTGAYERGTTAMFGATLSVGLAHLYQPKSDAPPVPVQPAPVETTDNWQKTAQALGENAGIQVRRIKTRGDTVIVEGAQSRYRDLAQGELRGNRILNSVTNDDISSFQYRYTKRGFYLRQDNLPRDPMPNDAPFLTEPGSVFAYDDYRRGVKVVDVSQSETADLSEIETTVYEQHPDRFDWNIRPALIQNYGGPDGYLYQVLVQASAELRTDDHGWFTGTLGYSLIDNYDDFDYVADSDLPRVRTFINRYTDETDLGVYNLQYTRTARLADNWFGMGYAGLLEQMFGGVGGEVLYRPFNSRAAFGIDVNYVRQRDFKTQFDFRDYDVVTGHATAYIDTGIKDVLMRASVGQYLAGDYGGTLDLSRQFESGVRIGAYATYTDASYNDNFGEGGFDKGIYVTIPLDTFFTRSTRNALGLKWSPLTRDGGAFLNRRYSLYGLTYDRDVDDYWQGFEPPESR</sequence>
<protein>
    <recommendedName>
        <fullName evidence="3">YjbH domain-containing protein</fullName>
    </recommendedName>
</protein>
<keyword evidence="2" id="KW-1185">Reference proteome</keyword>
<dbReference type="InterPro" id="IPR010344">
    <property type="entry name" value="YbjH"/>
</dbReference>
<accession>A0A423PSK1</accession>
<evidence type="ECO:0008006" key="3">
    <source>
        <dbReference type="Google" id="ProtNLM"/>
    </source>
</evidence>
<dbReference type="Proteomes" id="UP000285310">
    <property type="component" value="Unassembled WGS sequence"/>
</dbReference>
<evidence type="ECO:0000313" key="1">
    <source>
        <dbReference type="EMBL" id="ROO28589.1"/>
    </source>
</evidence>
<dbReference type="EMBL" id="AYKG01000020">
    <property type="protein sequence ID" value="ROO28589.1"/>
    <property type="molecule type" value="Genomic_DNA"/>
</dbReference>